<comment type="caution">
    <text evidence="7">The sequence shown here is derived from an EMBL/GenBank/DDBJ whole genome shotgun (WGS) entry which is preliminary data.</text>
</comment>
<dbReference type="GO" id="GO:0030677">
    <property type="term" value="C:ribonuclease P complex"/>
    <property type="evidence" value="ECO:0007669"/>
    <property type="project" value="TreeGrafter"/>
</dbReference>
<evidence type="ECO:0000256" key="4">
    <source>
        <dbReference type="ARBA" id="ARBA00022801"/>
    </source>
</evidence>
<organism evidence="7 8">
    <name type="scientific">Candidatus Kaiserbacteria bacterium RIFCSPHIGHO2_02_FULL_55_25</name>
    <dbReference type="NCBI Taxonomy" id="1798498"/>
    <lineage>
        <taxon>Bacteria</taxon>
        <taxon>Candidatus Kaiseribacteriota</taxon>
    </lineage>
</organism>
<keyword evidence="1" id="KW-0819">tRNA processing</keyword>
<evidence type="ECO:0000256" key="1">
    <source>
        <dbReference type="ARBA" id="ARBA00022694"/>
    </source>
</evidence>
<accession>A0A1F6E7U5</accession>
<dbReference type="EMBL" id="MFLL01000010">
    <property type="protein sequence ID" value="OGG69620.1"/>
    <property type="molecule type" value="Genomic_DNA"/>
</dbReference>
<name>A0A1F6E7U5_9BACT</name>
<dbReference type="InterPro" id="IPR000100">
    <property type="entry name" value="RNase_P"/>
</dbReference>
<dbReference type="Gene3D" id="3.30.230.10">
    <property type="match status" value="1"/>
</dbReference>
<dbReference type="GO" id="GO:0004526">
    <property type="term" value="F:ribonuclease P activity"/>
    <property type="evidence" value="ECO:0007669"/>
    <property type="project" value="UniProtKB-UniRule"/>
</dbReference>
<dbReference type="PANTHER" id="PTHR33992">
    <property type="entry name" value="RIBONUCLEASE P PROTEIN COMPONENT"/>
    <property type="match status" value="1"/>
</dbReference>
<keyword evidence="2" id="KW-0540">Nuclease</keyword>
<dbReference type="NCBIfam" id="TIGR00188">
    <property type="entry name" value="rnpA"/>
    <property type="match status" value="1"/>
</dbReference>
<dbReference type="GO" id="GO:0000049">
    <property type="term" value="F:tRNA binding"/>
    <property type="evidence" value="ECO:0007669"/>
    <property type="project" value="InterPro"/>
</dbReference>
<protein>
    <recommendedName>
        <fullName evidence="6">Ribonuclease P protein component</fullName>
        <ecNumber evidence="6">3.1.26.5</ecNumber>
    </recommendedName>
</protein>
<dbReference type="SUPFAM" id="SSF54211">
    <property type="entry name" value="Ribosomal protein S5 domain 2-like"/>
    <property type="match status" value="1"/>
</dbReference>
<dbReference type="PANTHER" id="PTHR33992:SF1">
    <property type="entry name" value="RIBONUCLEASE P PROTEIN COMPONENT"/>
    <property type="match status" value="1"/>
</dbReference>
<evidence type="ECO:0000313" key="8">
    <source>
        <dbReference type="Proteomes" id="UP000176914"/>
    </source>
</evidence>
<reference evidence="7 8" key="1">
    <citation type="journal article" date="2016" name="Nat. Commun.">
        <title>Thousands of microbial genomes shed light on interconnected biogeochemical processes in an aquifer system.</title>
        <authorList>
            <person name="Anantharaman K."/>
            <person name="Brown C.T."/>
            <person name="Hug L.A."/>
            <person name="Sharon I."/>
            <person name="Castelle C.J."/>
            <person name="Probst A.J."/>
            <person name="Thomas B.C."/>
            <person name="Singh A."/>
            <person name="Wilkins M.J."/>
            <person name="Karaoz U."/>
            <person name="Brodie E.L."/>
            <person name="Williams K.H."/>
            <person name="Hubbard S.S."/>
            <person name="Banfield J.F."/>
        </authorList>
    </citation>
    <scope>NUCLEOTIDE SEQUENCE [LARGE SCALE GENOMIC DNA]</scope>
</reference>
<dbReference type="InterPro" id="IPR020568">
    <property type="entry name" value="Ribosomal_Su5_D2-typ_SF"/>
</dbReference>
<evidence type="ECO:0000256" key="3">
    <source>
        <dbReference type="ARBA" id="ARBA00022759"/>
    </source>
</evidence>
<dbReference type="InterPro" id="IPR014721">
    <property type="entry name" value="Ribsml_uS5_D2-typ_fold_subgr"/>
</dbReference>
<keyword evidence="3" id="KW-0255">Endonuclease</keyword>
<evidence type="ECO:0000256" key="6">
    <source>
        <dbReference type="NCBIfam" id="TIGR00188"/>
    </source>
</evidence>
<dbReference type="Proteomes" id="UP000176914">
    <property type="component" value="Unassembled WGS sequence"/>
</dbReference>
<evidence type="ECO:0000256" key="5">
    <source>
        <dbReference type="ARBA" id="ARBA00022884"/>
    </source>
</evidence>
<gene>
    <name evidence="7" type="ORF">A3C20_03810</name>
</gene>
<dbReference type="EC" id="3.1.26.5" evidence="6"/>
<proteinExistence type="predicted"/>
<dbReference type="Pfam" id="PF00825">
    <property type="entry name" value="Ribonuclease_P"/>
    <property type="match status" value="1"/>
</dbReference>
<sequence length="84" mass="8845">MSGALFSVSATSGGKTARFGVVVSKKVAIKAVDRNLIKRRWRASLLKHLTAAPAGTYVFVAKRDAAGASFADIRDDIAALVGRL</sequence>
<evidence type="ECO:0000256" key="2">
    <source>
        <dbReference type="ARBA" id="ARBA00022722"/>
    </source>
</evidence>
<evidence type="ECO:0000313" key="7">
    <source>
        <dbReference type="EMBL" id="OGG69620.1"/>
    </source>
</evidence>
<keyword evidence="4" id="KW-0378">Hydrolase</keyword>
<dbReference type="GO" id="GO:0042781">
    <property type="term" value="F:3'-tRNA processing endoribonuclease activity"/>
    <property type="evidence" value="ECO:0007669"/>
    <property type="project" value="TreeGrafter"/>
</dbReference>
<keyword evidence="5" id="KW-0694">RNA-binding</keyword>
<dbReference type="AlphaFoldDB" id="A0A1F6E7U5"/>